<sequence>MSAGRFTFGWFKNSSIRGLWFNDNHDAVYFSHYRQWDRAQVRGVQTICVSTEIALTDIAYKGFEHANLAACRRLIVALHPKMLYPIEEVTLEDLPGTKPVFRAMKDDDIIGPHKLEVARFPELAGKPFLTWGELRSVLQKARHKTVVTNAEKPGFYKGPIQIEAVEVFRALDDRPRLS</sequence>
<keyword evidence="2" id="KW-1185">Reference proteome</keyword>
<organism evidence="1 2">
    <name type="scientific">Colletotrichum liriopes</name>
    <dbReference type="NCBI Taxonomy" id="708192"/>
    <lineage>
        <taxon>Eukaryota</taxon>
        <taxon>Fungi</taxon>
        <taxon>Dikarya</taxon>
        <taxon>Ascomycota</taxon>
        <taxon>Pezizomycotina</taxon>
        <taxon>Sordariomycetes</taxon>
        <taxon>Hypocreomycetidae</taxon>
        <taxon>Glomerellales</taxon>
        <taxon>Glomerellaceae</taxon>
        <taxon>Colletotrichum</taxon>
        <taxon>Colletotrichum spaethianum species complex</taxon>
    </lineage>
</organism>
<evidence type="ECO:0000313" key="2">
    <source>
        <dbReference type="Proteomes" id="UP001055172"/>
    </source>
</evidence>
<evidence type="ECO:0000313" key="1">
    <source>
        <dbReference type="EMBL" id="GJC80274.1"/>
    </source>
</evidence>
<reference evidence="1 2" key="1">
    <citation type="submission" date="2021-07" db="EMBL/GenBank/DDBJ databases">
        <title>Genome data of Colletotrichum spaethianum.</title>
        <authorList>
            <person name="Utami Y.D."/>
            <person name="Hiruma K."/>
        </authorList>
    </citation>
    <scope>NUCLEOTIDE SEQUENCE [LARGE SCALE GENOMIC DNA]</scope>
    <source>
        <strain evidence="1 2">MAFF 242679</strain>
    </source>
</reference>
<proteinExistence type="predicted"/>
<dbReference type="EMBL" id="BPPX01000005">
    <property type="protein sequence ID" value="GJC80274.1"/>
    <property type="molecule type" value="Genomic_DNA"/>
</dbReference>
<name>A0AA37LPM9_9PEZI</name>
<gene>
    <name evidence="1" type="ORF">ColLi_03112</name>
</gene>
<dbReference type="Proteomes" id="UP001055172">
    <property type="component" value="Unassembled WGS sequence"/>
</dbReference>
<protein>
    <submittedName>
        <fullName evidence="1">Uncharacterized protein</fullName>
    </submittedName>
</protein>
<dbReference type="AlphaFoldDB" id="A0AA37LPM9"/>
<comment type="caution">
    <text evidence="1">The sequence shown here is derived from an EMBL/GenBank/DDBJ whole genome shotgun (WGS) entry which is preliminary data.</text>
</comment>
<accession>A0AA37LPM9</accession>